<organism evidence="3 4">
    <name type="scientific">Pseudanabaena frigida</name>
    <dbReference type="NCBI Taxonomy" id="945775"/>
    <lineage>
        <taxon>Bacteria</taxon>
        <taxon>Bacillati</taxon>
        <taxon>Cyanobacteriota</taxon>
        <taxon>Cyanophyceae</taxon>
        <taxon>Pseudanabaenales</taxon>
        <taxon>Pseudanabaenaceae</taxon>
        <taxon>Pseudanabaena</taxon>
    </lineage>
</organism>
<dbReference type="InterPro" id="IPR050194">
    <property type="entry name" value="Glycosyltransferase_grp1"/>
</dbReference>
<accession>A0A2W4YCK1</accession>
<dbReference type="InterPro" id="IPR001296">
    <property type="entry name" value="Glyco_trans_1"/>
</dbReference>
<evidence type="ECO:0000313" key="4">
    <source>
        <dbReference type="Proteomes" id="UP000249467"/>
    </source>
</evidence>
<dbReference type="Pfam" id="PF00534">
    <property type="entry name" value="Glycos_transf_1"/>
    <property type="match status" value="1"/>
</dbReference>
<evidence type="ECO:0000259" key="2">
    <source>
        <dbReference type="Pfam" id="PF13439"/>
    </source>
</evidence>
<evidence type="ECO:0000313" key="3">
    <source>
        <dbReference type="EMBL" id="PZO45071.1"/>
    </source>
</evidence>
<proteinExistence type="predicted"/>
<evidence type="ECO:0008006" key="5">
    <source>
        <dbReference type="Google" id="ProtNLM"/>
    </source>
</evidence>
<evidence type="ECO:0000259" key="1">
    <source>
        <dbReference type="Pfam" id="PF00534"/>
    </source>
</evidence>
<comment type="caution">
    <text evidence="3">The sequence shown here is derived from an EMBL/GenBank/DDBJ whole genome shotgun (WGS) entry which is preliminary data.</text>
</comment>
<dbReference type="Gene3D" id="3.40.50.2000">
    <property type="entry name" value="Glycogen Phosphorylase B"/>
    <property type="match status" value="2"/>
</dbReference>
<gene>
    <name evidence="3" type="ORF">DCF19_00845</name>
</gene>
<dbReference type="Pfam" id="PF13439">
    <property type="entry name" value="Glyco_transf_4"/>
    <property type="match status" value="1"/>
</dbReference>
<protein>
    <recommendedName>
        <fullName evidence="5">Glycosyltransferase family 1 protein</fullName>
    </recommendedName>
</protein>
<dbReference type="SUPFAM" id="SSF53756">
    <property type="entry name" value="UDP-Glycosyltransferase/glycogen phosphorylase"/>
    <property type="match status" value="1"/>
</dbReference>
<dbReference type="CDD" id="cd03801">
    <property type="entry name" value="GT4_PimA-like"/>
    <property type="match status" value="1"/>
</dbReference>
<sequence>MKIAMTHVDLPNESKGGVAFQAHYLANVLVGRGHDVTMFTFSPWFEECRYKVHQYAINPKLKKFHAFLLAANLAKTDFSDFDIIHAHGDNFLLFGKHPQVRTFHGSAIDEAIAAVTWRFRIYQTVIAGLEKVGAWIADVNVGVSKATQKRIPAVSDVIPNGVDTVLFSPGQKSEHPSILFVGTTGGRKRGKLLADIFSREVRTKFPNAELWAVTEKPLEGEGIVNFGKVSQDTLCKLYRQAWVFCLPSTYEGFGIPYVEALAAGTPVVASLNVGAKEILDEGKYGVLAEDDRIGNQINLLLGDDNLRQKYAEIGLLRSQDFSWEKVAQKYETIYAELISKHKKL</sequence>
<dbReference type="Proteomes" id="UP000249467">
    <property type="component" value="Unassembled WGS sequence"/>
</dbReference>
<reference evidence="3 4" key="2">
    <citation type="submission" date="2018-06" db="EMBL/GenBank/DDBJ databases">
        <title>Metagenomic assembly of (sub)arctic Cyanobacteria and their associated microbiome from non-axenic cultures.</title>
        <authorList>
            <person name="Baurain D."/>
        </authorList>
    </citation>
    <scope>NUCLEOTIDE SEQUENCE [LARGE SCALE GENOMIC DNA]</scope>
    <source>
        <strain evidence="3">ULC066bin1</strain>
    </source>
</reference>
<feature type="domain" description="Glycosyl transferase family 1" evidence="1">
    <location>
        <begin position="224"/>
        <end position="313"/>
    </location>
</feature>
<dbReference type="EMBL" id="QBML01000001">
    <property type="protein sequence ID" value="PZO45071.1"/>
    <property type="molecule type" value="Genomic_DNA"/>
</dbReference>
<dbReference type="GO" id="GO:0016757">
    <property type="term" value="F:glycosyltransferase activity"/>
    <property type="evidence" value="ECO:0007669"/>
    <property type="project" value="InterPro"/>
</dbReference>
<dbReference type="PANTHER" id="PTHR45947">
    <property type="entry name" value="SULFOQUINOVOSYL TRANSFERASE SQD2"/>
    <property type="match status" value="1"/>
</dbReference>
<dbReference type="PANTHER" id="PTHR45947:SF3">
    <property type="entry name" value="SULFOQUINOVOSYL TRANSFERASE SQD2"/>
    <property type="match status" value="1"/>
</dbReference>
<feature type="domain" description="Glycosyltransferase subfamily 4-like N-terminal" evidence="2">
    <location>
        <begin position="16"/>
        <end position="164"/>
    </location>
</feature>
<dbReference type="AlphaFoldDB" id="A0A2W4YCK1"/>
<name>A0A2W4YCK1_9CYAN</name>
<reference evidence="3 4" key="1">
    <citation type="submission" date="2018-04" db="EMBL/GenBank/DDBJ databases">
        <authorList>
            <person name="Go L.Y."/>
            <person name="Mitchell J.A."/>
        </authorList>
    </citation>
    <scope>NUCLEOTIDE SEQUENCE [LARGE SCALE GENOMIC DNA]</scope>
    <source>
        <strain evidence="3">ULC066bin1</strain>
    </source>
</reference>
<dbReference type="InterPro" id="IPR028098">
    <property type="entry name" value="Glyco_trans_4-like_N"/>
</dbReference>